<keyword evidence="3" id="KW-0813">Transport</keyword>
<feature type="transmembrane region" description="Helical" evidence="7">
    <location>
        <begin position="381"/>
        <end position="399"/>
    </location>
</feature>
<comment type="subcellular location">
    <subcellularLocation>
        <location evidence="1">Cell membrane</location>
        <topology evidence="1">Multi-pass membrane protein</topology>
    </subcellularLocation>
</comment>
<feature type="transmembrane region" description="Helical" evidence="7">
    <location>
        <begin position="294"/>
        <end position="311"/>
    </location>
</feature>
<feature type="transmembrane region" description="Helical" evidence="7">
    <location>
        <begin position="229"/>
        <end position="255"/>
    </location>
</feature>
<gene>
    <name evidence="9" type="ORF">CLPA_c29970</name>
    <name evidence="10" type="ORF">CP6013_00188</name>
</gene>
<accession>A0A0H3J9X7</accession>
<dbReference type="InterPro" id="IPR011701">
    <property type="entry name" value="MFS"/>
</dbReference>
<evidence type="ECO:0000313" key="12">
    <source>
        <dbReference type="Proteomes" id="UP000030905"/>
    </source>
</evidence>
<keyword evidence="12" id="KW-1185">Reference proteome</keyword>
<proteinExistence type="inferred from homology"/>
<dbReference type="KEGG" id="cpae:CPAST_c29970"/>
<dbReference type="GO" id="GO:0022857">
    <property type="term" value="F:transmembrane transporter activity"/>
    <property type="evidence" value="ECO:0007669"/>
    <property type="project" value="InterPro"/>
</dbReference>
<feature type="transmembrane region" description="Helical" evidence="7">
    <location>
        <begin position="317"/>
        <end position="336"/>
    </location>
</feature>
<dbReference type="RefSeq" id="WP_003445287.1">
    <property type="nucleotide sequence ID" value="NZ_ANZB01000007.1"/>
</dbReference>
<evidence type="ECO:0000256" key="3">
    <source>
        <dbReference type="ARBA" id="ARBA00022448"/>
    </source>
</evidence>
<dbReference type="EMBL" id="JPGY02000001">
    <property type="protein sequence ID" value="KRU10941.1"/>
    <property type="molecule type" value="Genomic_DNA"/>
</dbReference>
<dbReference type="InterPro" id="IPR036259">
    <property type="entry name" value="MFS_trans_sf"/>
</dbReference>
<reference evidence="9 12" key="1">
    <citation type="journal article" date="2015" name="Genome Announc.">
        <title>Complete Genome Sequence of the Nitrogen-Fixing and Solvent-Producing Clostridium pasteurianum DSM 525.</title>
        <authorList>
            <person name="Poehlein A."/>
            <person name="Grosse-Honebrink A."/>
            <person name="Zhang Y."/>
            <person name="Minton N.P."/>
            <person name="Daniel R."/>
        </authorList>
    </citation>
    <scope>NUCLEOTIDE SEQUENCE [LARGE SCALE GENOMIC DNA]</scope>
    <source>
        <strain evidence="9">DSM 525</strain>
        <strain evidence="12">DSM 525 / ATCC 6013</strain>
    </source>
</reference>
<dbReference type="Proteomes" id="UP000028042">
    <property type="component" value="Unassembled WGS sequence"/>
</dbReference>
<reference evidence="10" key="2">
    <citation type="submission" date="2015-10" db="EMBL/GenBank/DDBJ databases">
        <title>Improved Draft Genome Sequence of Clostridium pasteurianum Strain ATCC 6013 (DSM 525) Using a Hybrid Next-Generation Sequencing Approach.</title>
        <authorList>
            <person name="Pyne M.E."/>
            <person name="Utturkar S.M."/>
            <person name="Brown S.D."/>
            <person name="Moo-Young M."/>
            <person name="Chung D.A."/>
            <person name="Chou P.C."/>
        </authorList>
    </citation>
    <scope>NUCLEOTIDE SEQUENCE</scope>
    <source>
        <strain evidence="10">ATCC 6013</strain>
    </source>
</reference>
<evidence type="ECO:0000259" key="8">
    <source>
        <dbReference type="PROSITE" id="PS50850"/>
    </source>
</evidence>
<dbReference type="PROSITE" id="PS50850">
    <property type="entry name" value="MFS"/>
    <property type="match status" value="1"/>
</dbReference>
<dbReference type="PATRIC" id="fig|1262449.3.peg.2259"/>
<dbReference type="GeneID" id="93075117"/>
<dbReference type="SUPFAM" id="SSF103473">
    <property type="entry name" value="MFS general substrate transporter"/>
    <property type="match status" value="1"/>
</dbReference>
<dbReference type="PANTHER" id="PTHR23514:SF3">
    <property type="entry name" value="BYPASS OF STOP CODON PROTEIN 6"/>
    <property type="match status" value="1"/>
</dbReference>
<keyword evidence="5 7" id="KW-1133">Transmembrane helix</keyword>
<dbReference type="Gene3D" id="1.20.1250.20">
    <property type="entry name" value="MFS general substrate transporter like domains"/>
    <property type="match status" value="1"/>
</dbReference>
<keyword evidence="4 7" id="KW-0812">Transmembrane</keyword>
<evidence type="ECO:0000313" key="9">
    <source>
        <dbReference type="EMBL" id="AJA53051.1"/>
    </source>
</evidence>
<reference evidence="10 11" key="3">
    <citation type="journal article" name="Genome Announc.">
        <title>Improved Draft Genome Sequence of Clostridium pasteurianum Strain ATCC 6013 (DSM 525) Using a Hybrid Next-Generation Sequencing Approach.</title>
        <authorList>
            <person name="Pyne M.E."/>
            <person name="Utturkar S."/>
            <person name="Brown S.D."/>
            <person name="Moo-Young M."/>
            <person name="Chung D.A."/>
            <person name="Chou C.P."/>
        </authorList>
    </citation>
    <scope>NUCLEOTIDE SEQUENCE [LARGE SCALE GENOMIC DNA]</scope>
    <source>
        <strain evidence="10 11">ATCC 6013</strain>
    </source>
</reference>
<feature type="transmembrane region" description="Helical" evidence="7">
    <location>
        <begin position="175"/>
        <end position="195"/>
    </location>
</feature>
<name>A0A0H3J9X7_CLOPA</name>
<feature type="transmembrane region" description="Helical" evidence="7">
    <location>
        <begin position="24"/>
        <end position="49"/>
    </location>
</feature>
<feature type="transmembrane region" description="Helical" evidence="7">
    <location>
        <begin position="61"/>
        <end position="82"/>
    </location>
</feature>
<evidence type="ECO:0000256" key="7">
    <source>
        <dbReference type="SAM" id="Phobius"/>
    </source>
</evidence>
<comment type="similarity">
    <text evidence="2">Belongs to the major facilitator superfamily.</text>
</comment>
<dbReference type="KEGG" id="cpat:CLPA_c29970"/>
<evidence type="ECO:0000256" key="2">
    <source>
        <dbReference type="ARBA" id="ARBA00008335"/>
    </source>
</evidence>
<organism evidence="9 12">
    <name type="scientific">Clostridium pasteurianum DSM 525 = ATCC 6013</name>
    <dbReference type="NCBI Taxonomy" id="1262449"/>
    <lineage>
        <taxon>Bacteria</taxon>
        <taxon>Bacillati</taxon>
        <taxon>Bacillota</taxon>
        <taxon>Clostridia</taxon>
        <taxon>Eubacteriales</taxon>
        <taxon>Clostridiaceae</taxon>
        <taxon>Clostridium</taxon>
    </lineage>
</organism>
<evidence type="ECO:0000256" key="1">
    <source>
        <dbReference type="ARBA" id="ARBA00004651"/>
    </source>
</evidence>
<dbReference type="InterPro" id="IPR020846">
    <property type="entry name" value="MFS_dom"/>
</dbReference>
<dbReference type="AlphaFoldDB" id="A0A0H3J9X7"/>
<dbReference type="Proteomes" id="UP000030905">
    <property type="component" value="Chromosome"/>
</dbReference>
<dbReference type="PANTHER" id="PTHR23514">
    <property type="entry name" value="BYPASS OF STOP CODON PROTEIN 6"/>
    <property type="match status" value="1"/>
</dbReference>
<dbReference type="eggNOG" id="COG2223">
    <property type="taxonomic scope" value="Bacteria"/>
</dbReference>
<keyword evidence="6 7" id="KW-0472">Membrane</keyword>
<feature type="transmembrane region" description="Helical" evidence="7">
    <location>
        <begin position="148"/>
        <end position="169"/>
    </location>
</feature>
<feature type="domain" description="Major facilitator superfamily (MFS) profile" evidence="8">
    <location>
        <begin position="23"/>
        <end position="407"/>
    </location>
</feature>
<feature type="transmembrane region" description="Helical" evidence="7">
    <location>
        <begin position="267"/>
        <end position="287"/>
    </location>
</feature>
<evidence type="ECO:0000256" key="5">
    <source>
        <dbReference type="ARBA" id="ARBA00022989"/>
    </source>
</evidence>
<feature type="transmembrane region" description="Helical" evidence="7">
    <location>
        <begin position="348"/>
        <end position="375"/>
    </location>
</feature>
<evidence type="ECO:0000256" key="6">
    <source>
        <dbReference type="ARBA" id="ARBA00023136"/>
    </source>
</evidence>
<protein>
    <submittedName>
        <fullName evidence="9">Arabinose efflux permease</fullName>
    </submittedName>
    <submittedName>
        <fullName evidence="10">Major facilitator superfamily MFS_1</fullName>
    </submittedName>
</protein>
<dbReference type="Pfam" id="PF07690">
    <property type="entry name" value="MFS_1"/>
    <property type="match status" value="1"/>
</dbReference>
<dbReference type="InterPro" id="IPR051788">
    <property type="entry name" value="MFS_Transporter"/>
</dbReference>
<evidence type="ECO:0000256" key="4">
    <source>
        <dbReference type="ARBA" id="ARBA00022692"/>
    </source>
</evidence>
<feature type="transmembrane region" description="Helical" evidence="7">
    <location>
        <begin position="89"/>
        <end position="107"/>
    </location>
</feature>
<evidence type="ECO:0000313" key="11">
    <source>
        <dbReference type="Proteomes" id="UP000028042"/>
    </source>
</evidence>
<dbReference type="GO" id="GO:0005886">
    <property type="term" value="C:plasma membrane"/>
    <property type="evidence" value="ECO:0007669"/>
    <property type="project" value="UniProtKB-SubCell"/>
</dbReference>
<sequence>MESLAKSEVSQYEFSNVEISNKAFFSFLFQSFIYGTVVGAMSLLIPLFALKLSADTIQVGLITGSRGMSHFLLVIPVGLLVNRFGIKKVFITSSFLSFLIVLSITNANNPSILLLFAFIEGLTCSTRLTALNSWCFKILPFLKSSQMGWYKGSSSIGLTILGPILASFLSDKLGFTLTFILIAIIILIANLIEIFSETKIEIAINTHKKSEKITSSIMNLVKMLKKPKLLFVAYGESASSGLTSCFRILMVLLLVGFMHKESSSVSLVTALLGIAYLFVVFLGGHLLNYLKSTYIFICSSCIIIIAFIIMATNYNIIFISFASFLVGMGLGFLNLVNYKIISVIPGNSANISTIITFSTGVSLFISPMIISFILGLFSFKAGFFTLILPFIIIIVLVGFKARLINES</sequence>
<evidence type="ECO:0000313" key="10">
    <source>
        <dbReference type="EMBL" id="KRU10941.1"/>
    </source>
</evidence>
<dbReference type="EMBL" id="CP009268">
    <property type="protein sequence ID" value="AJA53051.1"/>
    <property type="molecule type" value="Genomic_DNA"/>
</dbReference>